<evidence type="ECO:0000313" key="3">
    <source>
        <dbReference type="Proteomes" id="UP001329825"/>
    </source>
</evidence>
<organism evidence="2 3">
    <name type="scientific">Kwoniella shivajii</name>
    <dbReference type="NCBI Taxonomy" id="564305"/>
    <lineage>
        <taxon>Eukaryota</taxon>
        <taxon>Fungi</taxon>
        <taxon>Dikarya</taxon>
        <taxon>Basidiomycota</taxon>
        <taxon>Agaricomycotina</taxon>
        <taxon>Tremellomycetes</taxon>
        <taxon>Tremellales</taxon>
        <taxon>Cryptococcaceae</taxon>
        <taxon>Kwoniella</taxon>
    </lineage>
</organism>
<dbReference type="RefSeq" id="XP_062792710.1">
    <property type="nucleotide sequence ID" value="XM_062936659.1"/>
</dbReference>
<accession>A0ABZ1D3I4</accession>
<keyword evidence="3" id="KW-1185">Reference proteome</keyword>
<reference evidence="2 3" key="1">
    <citation type="submission" date="2024-01" db="EMBL/GenBank/DDBJ databases">
        <title>Comparative genomics of Cryptococcus and Kwoniella reveals pathogenesis evolution and contrasting modes of karyotype evolution via chromosome fusion or intercentromeric recombination.</title>
        <authorList>
            <person name="Coelho M.A."/>
            <person name="David-Palma M."/>
            <person name="Shea T."/>
            <person name="Bowers K."/>
            <person name="McGinley-Smith S."/>
            <person name="Mohammad A.W."/>
            <person name="Gnirke A."/>
            <person name="Yurkov A.M."/>
            <person name="Nowrousian M."/>
            <person name="Sun S."/>
            <person name="Cuomo C.A."/>
            <person name="Heitman J."/>
        </authorList>
    </citation>
    <scope>NUCLEOTIDE SEQUENCE [LARGE SCALE GENOMIC DNA]</scope>
    <source>
        <strain evidence="2">CBS 11374</strain>
    </source>
</reference>
<dbReference type="Proteomes" id="UP001329825">
    <property type="component" value="Chromosome 6"/>
</dbReference>
<evidence type="ECO:0008006" key="4">
    <source>
        <dbReference type="Google" id="ProtNLM"/>
    </source>
</evidence>
<feature type="region of interest" description="Disordered" evidence="1">
    <location>
        <begin position="862"/>
        <end position="883"/>
    </location>
</feature>
<protein>
    <recommendedName>
        <fullName evidence="4">ATPase synthesis protein 25</fullName>
    </recommendedName>
</protein>
<dbReference type="InterPro" id="IPR011990">
    <property type="entry name" value="TPR-like_helical_dom_sf"/>
</dbReference>
<proteinExistence type="predicted"/>
<gene>
    <name evidence="2" type="ORF">IL334_004944</name>
</gene>
<evidence type="ECO:0000256" key="1">
    <source>
        <dbReference type="SAM" id="MobiDB-lite"/>
    </source>
</evidence>
<dbReference type="EMBL" id="CP141886">
    <property type="protein sequence ID" value="WRT67970.1"/>
    <property type="molecule type" value="Genomic_DNA"/>
</dbReference>
<dbReference type="GeneID" id="87957075"/>
<name>A0ABZ1D3I4_9TREE</name>
<dbReference type="Gene3D" id="1.25.40.10">
    <property type="entry name" value="Tetratricopeptide repeat domain"/>
    <property type="match status" value="1"/>
</dbReference>
<sequence>MRRNEILRLKRVIFPRLPKTPLVCRATGLIPVSLGQAVGNTRPSDSQRKCLTSAANRLEGSQLSNAEQSPHPVETTFNLQLEDCSVPLQTLLDQYDLTSPIPFAHLVPLLRHPSSPSTIITLTPSVIAYIEDFDNPMYKCVELLERLSSQMGNHQMLALLPPVVQSFLQRVDVEVERGGQCEVGELQRWYQRIIHSLRYFSGSKANSTASYNQGLVLPLPIRMQVTQMISHLMEVLSSLPSSSDQYCQPRISSSFLKLLITRRYLTPELRKMLVRHTWSHGIDLTPSQWHQCTISAMDEGNERDAKRYRKRKQIAIDKRQPEQILNVEEDLSEFAGNMINHFGSGQSLRAKEISRLISEMVIAKYDQSIDDLLPTLEPFLYPDIQEGTLGHEKFRNDMRGTRFKAAKYDVNSLLRYAWSILIHRSTREKKVTGDALLEMAETLPGEAVVGHTLTPIMHGLIKRGEPLKAWDIWRDLINHEKNATFPSKGLFIDRITLAVAMEACYSASNLEAAVTLVDTWAKKRMIMDESGNEDTMAGSIQLDAQNINILLNLCRRDGKASIAFRLWSAALPRYGVYLDDISLNLLLDIARYSDNDLEDEISLSRSEENELFKRRLRAFADEFRFRRRHRQEAELSEMEDEDCDEIGYSNENERSDMINSDEGFWGKSPTSILINDPEFAFRFRKDKGGLEIPWKKARRIFRQVVLGNWPHLREIKSPLEIAYHQGVSFGSIASFFGHSPSPDIDTDQDGESNNSKVEDREIRLPSVNARFTHIIPTSNTFKSYIALLGYYNRHSEIALTLGWMKSLDVKPTWSTMCLALLHICEAEGPRRWVKGFGENGNIGLVRDEEIVRKWLQQWLGEQDENDGKGGRRSIVPTEQDVARSRRWLAERRQKLTA</sequence>
<evidence type="ECO:0000313" key="2">
    <source>
        <dbReference type="EMBL" id="WRT67970.1"/>
    </source>
</evidence>